<dbReference type="PANTHER" id="PTHR35377:SF8">
    <property type="entry name" value="ANTITOXIN VAPB22"/>
    <property type="match status" value="1"/>
</dbReference>
<dbReference type="PANTHER" id="PTHR35377">
    <property type="entry name" value="ANTITOXIN VAPB49-RELATED-RELATED"/>
    <property type="match status" value="1"/>
</dbReference>
<organism evidence="3 4">
    <name type="scientific">Nitrosospira multiformis</name>
    <dbReference type="NCBI Taxonomy" id="1231"/>
    <lineage>
        <taxon>Bacteria</taxon>
        <taxon>Pseudomonadati</taxon>
        <taxon>Pseudomonadota</taxon>
        <taxon>Betaproteobacteria</taxon>
        <taxon>Nitrosomonadales</taxon>
        <taxon>Nitrosomonadaceae</taxon>
        <taxon>Nitrosospira</taxon>
    </lineage>
</organism>
<evidence type="ECO:0000256" key="2">
    <source>
        <dbReference type="RuleBase" id="RU362080"/>
    </source>
</evidence>
<proteinExistence type="inferred from homology"/>
<dbReference type="EMBL" id="FPBZ01000019">
    <property type="protein sequence ID" value="SFU72022.1"/>
    <property type="molecule type" value="Genomic_DNA"/>
</dbReference>
<dbReference type="SUPFAM" id="SSF143120">
    <property type="entry name" value="YefM-like"/>
    <property type="match status" value="1"/>
</dbReference>
<dbReference type="InterPro" id="IPR051416">
    <property type="entry name" value="phD-YefM_TA_antitoxins"/>
</dbReference>
<comment type="similarity">
    <text evidence="1 2">Belongs to the phD/YefM antitoxin family.</text>
</comment>
<dbReference type="RefSeq" id="WP_074975663.1">
    <property type="nucleotide sequence ID" value="NZ_FPBZ01000019.1"/>
</dbReference>
<comment type="function">
    <text evidence="2">Antitoxin component of a type II toxin-antitoxin (TA) system.</text>
</comment>
<evidence type="ECO:0000256" key="1">
    <source>
        <dbReference type="ARBA" id="ARBA00009981"/>
    </source>
</evidence>
<evidence type="ECO:0000313" key="4">
    <source>
        <dbReference type="Proteomes" id="UP000182649"/>
    </source>
</evidence>
<sequence>MRQVGAFEAKNKLGTLLDWVENGEEVIITRHGKAVARLIPNTPLHDSSKAVGAAKRIRSRAAGLKHGAFDWQEWKVYRDEGRT</sequence>
<protein>
    <recommendedName>
        <fullName evidence="2">Antitoxin</fullName>
    </recommendedName>
</protein>
<dbReference type="NCBIfam" id="TIGR01552">
    <property type="entry name" value="phd_fam"/>
    <property type="match status" value="1"/>
</dbReference>
<dbReference type="Pfam" id="PF02604">
    <property type="entry name" value="PhdYeFM_antitox"/>
    <property type="match status" value="1"/>
</dbReference>
<dbReference type="AlphaFoldDB" id="A0A1I7IGI4"/>
<dbReference type="OrthoDB" id="9800503at2"/>
<dbReference type="InterPro" id="IPR036165">
    <property type="entry name" value="YefM-like_sf"/>
</dbReference>
<evidence type="ECO:0000313" key="3">
    <source>
        <dbReference type="EMBL" id="SFU72022.1"/>
    </source>
</evidence>
<dbReference type="Proteomes" id="UP000182649">
    <property type="component" value="Unassembled WGS sequence"/>
</dbReference>
<gene>
    <name evidence="3" type="ORF">SAMN05216417_11946</name>
</gene>
<name>A0A1I7IGI4_9PROT</name>
<reference evidence="3 4" key="1">
    <citation type="submission" date="2016-10" db="EMBL/GenBank/DDBJ databases">
        <authorList>
            <person name="de Groot N.N."/>
        </authorList>
    </citation>
    <scope>NUCLEOTIDE SEQUENCE [LARGE SCALE GENOMIC DNA]</scope>
    <source>
        <strain evidence="3 4">Nl14</strain>
    </source>
</reference>
<accession>A0A1I7IGI4</accession>
<dbReference type="Gene3D" id="3.40.1620.10">
    <property type="entry name" value="YefM-like domain"/>
    <property type="match status" value="1"/>
</dbReference>
<dbReference type="InterPro" id="IPR006442">
    <property type="entry name" value="Antitoxin_Phd/YefM"/>
</dbReference>